<keyword evidence="2" id="KW-0378">Hydrolase</keyword>
<comment type="caution">
    <text evidence="4">The sequence shown here is derived from an EMBL/GenBank/DDBJ whole genome shotgun (WGS) entry which is preliminary data.</text>
</comment>
<dbReference type="InterPro" id="IPR008964">
    <property type="entry name" value="Invasin/intimin_cell_adhesion"/>
</dbReference>
<organism evidence="4 5">
    <name type="scientific">Algibacter agarivorans</name>
    <dbReference type="NCBI Taxonomy" id="1109741"/>
    <lineage>
        <taxon>Bacteria</taxon>
        <taxon>Pseudomonadati</taxon>
        <taxon>Bacteroidota</taxon>
        <taxon>Flavobacteriia</taxon>
        <taxon>Flavobacteriales</taxon>
        <taxon>Flavobacteriaceae</taxon>
        <taxon>Algibacter</taxon>
    </lineage>
</organism>
<dbReference type="Gene3D" id="2.60.40.1080">
    <property type="match status" value="1"/>
</dbReference>
<dbReference type="Gene3D" id="3.40.720.10">
    <property type="entry name" value="Alkaline Phosphatase, subunit A"/>
    <property type="match status" value="1"/>
</dbReference>
<evidence type="ECO:0000313" key="5">
    <source>
        <dbReference type="Proteomes" id="UP001501302"/>
    </source>
</evidence>
<name>A0ABP9GVZ3_9FLAO</name>
<dbReference type="Pfam" id="PF02368">
    <property type="entry name" value="Big_2"/>
    <property type="match status" value="1"/>
</dbReference>
<gene>
    <name evidence="4" type="ORF">GCM10023314_26990</name>
</gene>
<evidence type="ECO:0000256" key="1">
    <source>
        <dbReference type="ARBA" id="ARBA00008779"/>
    </source>
</evidence>
<evidence type="ECO:0000313" key="4">
    <source>
        <dbReference type="EMBL" id="GAA4952131.1"/>
    </source>
</evidence>
<protein>
    <recommendedName>
        <fullName evidence="3">BIG2 domain-containing protein</fullName>
    </recommendedName>
</protein>
<dbReference type="InterPro" id="IPR017850">
    <property type="entry name" value="Alkaline_phosphatase_core_sf"/>
</dbReference>
<comment type="similarity">
    <text evidence="1">Belongs to the sulfatase family.</text>
</comment>
<dbReference type="InterPro" id="IPR050738">
    <property type="entry name" value="Sulfatase"/>
</dbReference>
<evidence type="ECO:0000256" key="2">
    <source>
        <dbReference type="ARBA" id="ARBA00022801"/>
    </source>
</evidence>
<dbReference type="Proteomes" id="UP001501302">
    <property type="component" value="Unassembled WGS sequence"/>
</dbReference>
<proteinExistence type="inferred from homology"/>
<feature type="domain" description="BIG2" evidence="3">
    <location>
        <begin position="491"/>
        <end position="585"/>
    </location>
</feature>
<dbReference type="SUPFAM" id="SSF49373">
    <property type="entry name" value="Invasin/intimin cell-adhesion fragments"/>
    <property type="match status" value="1"/>
</dbReference>
<dbReference type="SUPFAM" id="SSF53649">
    <property type="entry name" value="Alkaline phosphatase-like"/>
    <property type="match status" value="1"/>
</dbReference>
<dbReference type="SMART" id="SM00635">
    <property type="entry name" value="BID_2"/>
    <property type="match status" value="1"/>
</dbReference>
<dbReference type="InterPro" id="IPR003343">
    <property type="entry name" value="Big_2"/>
</dbReference>
<evidence type="ECO:0000259" key="3">
    <source>
        <dbReference type="SMART" id="SM00635"/>
    </source>
</evidence>
<sequence length="587" mass="67154">MTISKLALLLSCLLIYSKCKPQSTTPKTKQKQNVVFILIDDLSYLGVTAYGANKLTSNSGLFENVTFETPEMDRLANEGVMFNNAHAYPLCEATRIALMSGKHNSRNYLRCKSQHASDITFGDVFKNNGYATGMFGKWKQTRGTKEIPGKDYIFEFGWDEFTCFDVITEGQRFINPNLVKNGKIMNYEGRTDLDPETNRRWYGPDICNRDALNFIDKNKDKPFFLYYPMLLVHDDHKPTPDTKPNSIFDNFDEANNNRNGHTGDDQTYFPDMIAYTDKLIGKVIDKLEEHNLSNNTLVVIMGDNGTKEAFTHVFPNGDTYPARKGGTSDNGTHVPLIFYAPREFPQHATYDGLVNLTDIFPTICDATNIEIPRQQDIDGISFWNEIKTGKQKHRDVIYTWYNANNNYTDESKLLKFAFNKDFKYYSPTKEFPEGRFFDLRIDPLELNGDHYEKRGFGIKLYSGLKLNNLNKEQRSAYLFLKKEIEKNNYVDVESLKIKASKNTLKTGETLQLNHVITPNNATRNNVIWHSENPEIATVDKFGLLTAHKVGSVKIKIYSWDDAYPQSANTPVTFKTDGIQDMVEISVE</sequence>
<dbReference type="InterPro" id="IPR000917">
    <property type="entry name" value="Sulfatase_N"/>
</dbReference>
<dbReference type="EMBL" id="BAABJJ010000038">
    <property type="protein sequence ID" value="GAA4952131.1"/>
    <property type="molecule type" value="Genomic_DNA"/>
</dbReference>
<reference evidence="5" key="1">
    <citation type="journal article" date="2019" name="Int. J. Syst. Evol. Microbiol.">
        <title>The Global Catalogue of Microorganisms (GCM) 10K type strain sequencing project: providing services to taxonomists for standard genome sequencing and annotation.</title>
        <authorList>
            <consortium name="The Broad Institute Genomics Platform"/>
            <consortium name="The Broad Institute Genome Sequencing Center for Infectious Disease"/>
            <person name="Wu L."/>
            <person name="Ma J."/>
        </authorList>
    </citation>
    <scope>NUCLEOTIDE SEQUENCE [LARGE SCALE GENOMIC DNA]</scope>
    <source>
        <strain evidence="5">JCM 18285</strain>
    </source>
</reference>
<dbReference type="Pfam" id="PF00884">
    <property type="entry name" value="Sulfatase"/>
    <property type="match status" value="1"/>
</dbReference>
<dbReference type="CDD" id="cd16151">
    <property type="entry name" value="sulfatase_like"/>
    <property type="match status" value="1"/>
</dbReference>
<dbReference type="RefSeq" id="WP_345192862.1">
    <property type="nucleotide sequence ID" value="NZ_BAABJJ010000038.1"/>
</dbReference>
<keyword evidence="5" id="KW-1185">Reference proteome</keyword>
<dbReference type="PANTHER" id="PTHR42693">
    <property type="entry name" value="ARYLSULFATASE FAMILY MEMBER"/>
    <property type="match status" value="1"/>
</dbReference>
<accession>A0ABP9GVZ3</accession>
<dbReference type="PANTHER" id="PTHR42693:SF53">
    <property type="entry name" value="ENDO-4-O-SULFATASE"/>
    <property type="match status" value="1"/>
</dbReference>